<keyword evidence="1" id="KW-1133">Transmembrane helix</keyword>
<protein>
    <submittedName>
        <fullName evidence="3">Glycosyl transferase family 2</fullName>
    </submittedName>
</protein>
<dbReference type="PANTHER" id="PTHR48090">
    <property type="entry name" value="UNDECAPRENYL-PHOSPHATE 4-DEOXY-4-FORMAMIDO-L-ARABINOSE TRANSFERASE-RELATED"/>
    <property type="match status" value="1"/>
</dbReference>
<feature type="transmembrane region" description="Helical" evidence="1">
    <location>
        <begin position="284"/>
        <end position="311"/>
    </location>
</feature>
<dbReference type="CDD" id="cd04179">
    <property type="entry name" value="DPM_DPG-synthase_like"/>
    <property type="match status" value="1"/>
</dbReference>
<evidence type="ECO:0000256" key="1">
    <source>
        <dbReference type="SAM" id="Phobius"/>
    </source>
</evidence>
<feature type="transmembrane region" description="Helical" evidence="1">
    <location>
        <begin position="249"/>
        <end position="272"/>
    </location>
</feature>
<dbReference type="KEGG" id="hara:AArcS_0847"/>
<dbReference type="Gene3D" id="3.90.550.10">
    <property type="entry name" value="Spore Coat Polysaccharide Biosynthesis Protein SpsA, Chain A"/>
    <property type="match status" value="1"/>
</dbReference>
<evidence type="ECO:0000313" key="3">
    <source>
        <dbReference type="EMBL" id="QSG02071.1"/>
    </source>
</evidence>
<evidence type="ECO:0000313" key="4">
    <source>
        <dbReference type="Proteomes" id="UP000663586"/>
    </source>
</evidence>
<dbReference type="InterPro" id="IPR026456">
    <property type="entry name" value="GCTrfase_AglJ"/>
</dbReference>
<dbReference type="NCBIfam" id="TIGR04182">
    <property type="entry name" value="glyco_TIGR04182"/>
    <property type="match status" value="1"/>
</dbReference>
<dbReference type="InterPro" id="IPR029044">
    <property type="entry name" value="Nucleotide-diphossugar_trans"/>
</dbReference>
<dbReference type="EMBL" id="CP064786">
    <property type="protein sequence ID" value="QSG02071.1"/>
    <property type="molecule type" value="Genomic_DNA"/>
</dbReference>
<dbReference type="SUPFAM" id="SSF53448">
    <property type="entry name" value="Nucleotide-diphospho-sugar transferases"/>
    <property type="match status" value="1"/>
</dbReference>
<feature type="domain" description="Glycosyltransferase 2-like" evidence="2">
    <location>
        <begin position="28"/>
        <end position="170"/>
    </location>
</feature>
<dbReference type="InterPro" id="IPR001173">
    <property type="entry name" value="Glyco_trans_2-like"/>
</dbReference>
<keyword evidence="3" id="KW-0808">Transferase</keyword>
<dbReference type="InterPro" id="IPR050256">
    <property type="entry name" value="Glycosyltransferase_2"/>
</dbReference>
<proteinExistence type="predicted"/>
<dbReference type="PANTHER" id="PTHR48090:SF7">
    <property type="entry name" value="RFBJ PROTEIN"/>
    <property type="match status" value="1"/>
</dbReference>
<dbReference type="Pfam" id="PF00535">
    <property type="entry name" value="Glycos_transf_2"/>
    <property type="match status" value="1"/>
</dbReference>
<evidence type="ECO:0000259" key="2">
    <source>
        <dbReference type="Pfam" id="PF00535"/>
    </source>
</evidence>
<dbReference type="Proteomes" id="UP000663586">
    <property type="component" value="Chromosome"/>
</dbReference>
<sequence length="327" mass="36183">MPQEQQNDDQQGFCGRGEHPETMTEDVCVLIPTLDEATTIGDVIDGFRSEGYETILVIDGGSTDGTQSIAREHGADVLEQRGDGKGQAVSEALNRIETEYVLLVDGDGTYRPGDAEKMLEPLREGRAEHVIGNRFADMTPGAMSRLNRFGNRLINRTFAAVHHRDLTDVLSGYRAFTADSVRQLDLSANGFGIETELAVECVRQGIDIEVVPITYEPRPDGSETNLNPIRDGAVIFLTLYRLAKLNNPMLYYGSIGLTSGTVGVVLGLYVGYRWFFEGISHEVLALLSAFTILLGVQILMFGILSDMIVTLHREQRRRIERIAEDDE</sequence>
<gene>
    <name evidence="3" type="ORF">AArcS_0847</name>
</gene>
<keyword evidence="1" id="KW-0472">Membrane</keyword>
<keyword evidence="1" id="KW-0812">Transmembrane</keyword>
<name>A0A897MNZ3_9EURY</name>
<keyword evidence="4" id="KW-1185">Reference proteome</keyword>
<dbReference type="AlphaFoldDB" id="A0A897MNZ3"/>
<reference evidence="3" key="1">
    <citation type="submission" date="2020-11" db="EMBL/GenBank/DDBJ databases">
        <title>Carbohydrate-dependent, anaerobic sulfur respiration: A novel catabolism in halophilic archaea.</title>
        <authorList>
            <person name="Sorokin D.Y."/>
            <person name="Messina E."/>
            <person name="Smedile F."/>
            <person name="La Cono V."/>
            <person name="Hallsworth J.E."/>
            <person name="Yakimov M.M."/>
        </authorList>
    </citation>
    <scope>NUCLEOTIDE SEQUENCE</scope>
    <source>
        <strain evidence="3">AArc-S</strain>
    </source>
</reference>
<accession>A0A897MNZ3</accession>
<dbReference type="GO" id="GO:0016757">
    <property type="term" value="F:glycosyltransferase activity"/>
    <property type="evidence" value="ECO:0007669"/>
    <property type="project" value="InterPro"/>
</dbReference>
<organism evidence="3 4">
    <name type="scientific">Natranaeroarchaeum sulfidigenes</name>
    <dbReference type="NCBI Taxonomy" id="2784880"/>
    <lineage>
        <taxon>Archaea</taxon>
        <taxon>Methanobacteriati</taxon>
        <taxon>Methanobacteriota</taxon>
        <taxon>Stenosarchaea group</taxon>
        <taxon>Halobacteria</taxon>
        <taxon>Halobacteriales</taxon>
        <taxon>Natronoarchaeaceae</taxon>
        <taxon>Natranaeroarchaeum</taxon>
    </lineage>
</organism>